<accession>A0A7C4W1P0</accession>
<dbReference type="PROSITE" id="PS50893">
    <property type="entry name" value="ABC_TRANSPORTER_2"/>
    <property type="match status" value="2"/>
</dbReference>
<dbReference type="SMART" id="SM00382">
    <property type="entry name" value="AAA"/>
    <property type="match status" value="2"/>
</dbReference>
<dbReference type="AlphaFoldDB" id="A0A7C4W1P0"/>
<dbReference type="PANTHER" id="PTHR43038">
    <property type="entry name" value="ATP-BINDING CASSETTE, SUB-FAMILY H, MEMBER 1"/>
    <property type="match status" value="1"/>
</dbReference>
<dbReference type="InterPro" id="IPR003439">
    <property type="entry name" value="ABC_transporter-like_ATP-bd"/>
</dbReference>
<dbReference type="SUPFAM" id="SSF52540">
    <property type="entry name" value="P-loop containing nucleoside triphosphate hydrolases"/>
    <property type="match status" value="2"/>
</dbReference>
<keyword evidence="1" id="KW-0547">Nucleotide-binding</keyword>
<reference evidence="4" key="1">
    <citation type="journal article" date="2020" name="mSystems">
        <title>Genome- and Community-Level Interaction Insights into Carbon Utilization and Element Cycling Functions of Hydrothermarchaeota in Hydrothermal Sediment.</title>
        <authorList>
            <person name="Zhou Z."/>
            <person name="Liu Y."/>
            <person name="Xu W."/>
            <person name="Pan J."/>
            <person name="Luo Z.H."/>
            <person name="Li M."/>
        </authorList>
    </citation>
    <scope>NUCLEOTIDE SEQUENCE [LARGE SCALE GENOMIC DNA]</scope>
    <source>
        <strain evidence="4">SpSt-477</strain>
    </source>
</reference>
<evidence type="ECO:0000256" key="1">
    <source>
        <dbReference type="ARBA" id="ARBA00022741"/>
    </source>
</evidence>
<evidence type="ECO:0000259" key="3">
    <source>
        <dbReference type="PROSITE" id="PS50893"/>
    </source>
</evidence>
<dbReference type="InterPro" id="IPR003593">
    <property type="entry name" value="AAA+_ATPase"/>
</dbReference>
<gene>
    <name evidence="4" type="ORF">ENS29_14405</name>
</gene>
<dbReference type="InterPro" id="IPR027417">
    <property type="entry name" value="P-loop_NTPase"/>
</dbReference>
<protein>
    <submittedName>
        <fullName evidence="4">ABC transporter ATP-binding protein</fullName>
    </submittedName>
</protein>
<name>A0A7C4W1P0_9BACT</name>
<evidence type="ECO:0000256" key="2">
    <source>
        <dbReference type="ARBA" id="ARBA00022840"/>
    </source>
</evidence>
<comment type="caution">
    <text evidence="4">The sequence shown here is derived from an EMBL/GenBank/DDBJ whole genome shotgun (WGS) entry which is preliminary data.</text>
</comment>
<dbReference type="CDD" id="cd03230">
    <property type="entry name" value="ABC_DR_subfamily_A"/>
    <property type="match status" value="1"/>
</dbReference>
<dbReference type="PANTHER" id="PTHR43038:SF3">
    <property type="entry name" value="ABC TRANSPORTER G FAMILY MEMBER 20 ISOFORM X1"/>
    <property type="match status" value="1"/>
</dbReference>
<organism evidence="4">
    <name type="scientific">Desulfatirhabdium butyrativorans</name>
    <dbReference type="NCBI Taxonomy" id="340467"/>
    <lineage>
        <taxon>Bacteria</taxon>
        <taxon>Pseudomonadati</taxon>
        <taxon>Thermodesulfobacteriota</taxon>
        <taxon>Desulfobacteria</taxon>
        <taxon>Desulfobacterales</taxon>
        <taxon>Desulfatirhabdiaceae</taxon>
        <taxon>Desulfatirhabdium</taxon>
    </lineage>
</organism>
<proteinExistence type="predicted"/>
<keyword evidence="2 4" id="KW-0067">ATP-binding</keyword>
<dbReference type="PROSITE" id="PS00211">
    <property type="entry name" value="ABC_TRANSPORTER_1"/>
    <property type="match status" value="1"/>
</dbReference>
<sequence>MSEGSSPPAIWAEGLTRRYGGRIVVDNLDLRIEAGEIFGLVGPDGAGKTTTLRMITGLLPPNAGEVRIAGIDVREKPREAKPLFAYMSQRFGLYPDLTVAENLRFYADLYGVGRLERNQRMDELLAFSRLGPFLKRKAGDLSGGMKQKLQLACALIHRPRVLLLDEPTNGVDPLSRREFWKILHRLLGEGVAILISTAYLDEAERCSRIALLNEGRMLVTGTPHDVQQGIPATLLVLESPRARSVQQLVRSRLPDVLSVLFGNRVHVLQENGKEDMAAAVSRWVADAGLPPAAIHRRSPGLEDVFVWLLGRKEAPHPGVPIIDVEKRPIPFDRAVSVRNLTRRFGDFVAVDHIDLDVEKGEIFGFLGPNGAGKSTTIRMLCGLLSPSEGGGTVAGMDIGTEAEAIKRRIGYMSQKFSLYDDLSVRENLAFYGGIYGLKNARLRDRIRWVLHATGLETVADRPVKSLASGIKQRLALCSALLHEPPVVFLDEPTSGVDPLSRRLFWDMIHELAETGVTILVTTHYMEESEYCDRLALIYRGRIVALGTASELKGRLHNRTILDIRCTHAQDALERVVGRPHVLDAMLFGSGLHVVVDDADAASTALQEVFDSAAIRVDHIRPVAPEMEDVFISLIEETDRTMNETFLEASVPIEPNGGKA</sequence>
<feature type="domain" description="ABC transporter" evidence="3">
    <location>
        <begin position="335"/>
        <end position="564"/>
    </location>
</feature>
<evidence type="ECO:0000313" key="4">
    <source>
        <dbReference type="EMBL" id="HGU34018.1"/>
    </source>
</evidence>
<feature type="domain" description="ABC transporter" evidence="3">
    <location>
        <begin position="10"/>
        <end position="239"/>
    </location>
</feature>
<dbReference type="InterPro" id="IPR017871">
    <property type="entry name" value="ABC_transporter-like_CS"/>
</dbReference>
<dbReference type="GO" id="GO:0016887">
    <property type="term" value="F:ATP hydrolysis activity"/>
    <property type="evidence" value="ECO:0007669"/>
    <property type="project" value="InterPro"/>
</dbReference>
<dbReference type="Gene3D" id="3.40.50.300">
    <property type="entry name" value="P-loop containing nucleotide triphosphate hydrolases"/>
    <property type="match status" value="2"/>
</dbReference>
<dbReference type="GO" id="GO:0005524">
    <property type="term" value="F:ATP binding"/>
    <property type="evidence" value="ECO:0007669"/>
    <property type="project" value="UniProtKB-KW"/>
</dbReference>
<dbReference type="Pfam" id="PF00005">
    <property type="entry name" value="ABC_tran"/>
    <property type="match status" value="2"/>
</dbReference>
<dbReference type="EMBL" id="DSUH01000327">
    <property type="protein sequence ID" value="HGU34018.1"/>
    <property type="molecule type" value="Genomic_DNA"/>
</dbReference>